<comment type="caution">
    <text evidence="3">The sequence shown here is derived from an EMBL/GenBank/DDBJ whole genome shotgun (WGS) entry which is preliminary data.</text>
</comment>
<name>W1XM52_9ZZZZ</name>
<proteinExistence type="predicted"/>
<evidence type="ECO:0000313" key="3">
    <source>
        <dbReference type="EMBL" id="ETJ30550.1"/>
    </source>
</evidence>
<dbReference type="Pfam" id="PF12072">
    <property type="entry name" value="RNase_Y_N"/>
    <property type="match status" value="1"/>
</dbReference>
<accession>W1XM52</accession>
<feature type="domain" description="Ribonuclease Y N-terminal" evidence="2">
    <location>
        <begin position="12"/>
        <end position="73"/>
    </location>
</feature>
<evidence type="ECO:0000256" key="1">
    <source>
        <dbReference type="SAM" id="Phobius"/>
    </source>
</evidence>
<protein>
    <submittedName>
        <fullName evidence="3">Ribonuclease Y</fullName>
    </submittedName>
</protein>
<feature type="transmembrane region" description="Helical" evidence="1">
    <location>
        <begin position="7"/>
        <end position="28"/>
    </location>
</feature>
<keyword evidence="1" id="KW-0472">Membrane</keyword>
<keyword evidence="1" id="KW-0812">Transmembrane</keyword>
<sequence length="79" mass="8932">KKEVKEILEYSLIAVVMVLIGLGVGYFLRKNIAEGKLNQAEQEAARIIANGERTAESKKKEALLEAKEEIHKLLFMPFM</sequence>
<feature type="non-terminal residue" evidence="3">
    <location>
        <position position="79"/>
    </location>
</feature>
<dbReference type="AlphaFoldDB" id="W1XM52"/>
<dbReference type="EMBL" id="AZMM01014932">
    <property type="protein sequence ID" value="ETJ30550.1"/>
    <property type="molecule type" value="Genomic_DNA"/>
</dbReference>
<gene>
    <name evidence="3" type="ORF">Q604_UNBC14932G0001</name>
</gene>
<keyword evidence="1" id="KW-1133">Transmembrane helix</keyword>
<evidence type="ECO:0000259" key="2">
    <source>
        <dbReference type="Pfam" id="PF12072"/>
    </source>
</evidence>
<feature type="non-terminal residue" evidence="3">
    <location>
        <position position="1"/>
    </location>
</feature>
<organism evidence="3">
    <name type="scientific">human gut metagenome</name>
    <dbReference type="NCBI Taxonomy" id="408170"/>
    <lineage>
        <taxon>unclassified sequences</taxon>
        <taxon>metagenomes</taxon>
        <taxon>organismal metagenomes</taxon>
    </lineage>
</organism>
<reference evidence="3" key="1">
    <citation type="submission" date="2013-12" db="EMBL/GenBank/DDBJ databases">
        <title>A Varibaculum cambriense genome reconstructed from a premature infant gut community with otherwise low bacterial novelty that shifts toward anaerobic metabolism during the third week of life.</title>
        <authorList>
            <person name="Brown C.T."/>
            <person name="Sharon I."/>
            <person name="Thomas B.C."/>
            <person name="Castelle C.J."/>
            <person name="Morowitz M.J."/>
            <person name="Banfield J.F."/>
        </authorList>
    </citation>
    <scope>NUCLEOTIDE SEQUENCE</scope>
</reference>
<dbReference type="InterPro" id="IPR022711">
    <property type="entry name" value="RNase_Y_N"/>
</dbReference>